<dbReference type="PANTHER" id="PTHR33993">
    <property type="entry name" value="GLYOXALASE-RELATED"/>
    <property type="match status" value="1"/>
</dbReference>
<organism evidence="2 3">
    <name type="scientific">Saccharopolyspora rosea</name>
    <dbReference type="NCBI Taxonomy" id="524884"/>
    <lineage>
        <taxon>Bacteria</taxon>
        <taxon>Bacillati</taxon>
        <taxon>Actinomycetota</taxon>
        <taxon>Actinomycetes</taxon>
        <taxon>Pseudonocardiales</taxon>
        <taxon>Pseudonocardiaceae</taxon>
        <taxon>Saccharopolyspora</taxon>
    </lineage>
</organism>
<dbReference type="InterPro" id="IPR029068">
    <property type="entry name" value="Glyas_Bleomycin-R_OHBP_Dase"/>
</dbReference>
<reference evidence="3" key="1">
    <citation type="journal article" date="2019" name="Int. J. Syst. Evol. Microbiol.">
        <title>The Global Catalogue of Microorganisms (GCM) 10K type strain sequencing project: providing services to taxonomists for standard genome sequencing and annotation.</title>
        <authorList>
            <consortium name="The Broad Institute Genomics Platform"/>
            <consortium name="The Broad Institute Genome Sequencing Center for Infectious Disease"/>
            <person name="Wu L."/>
            <person name="Ma J."/>
        </authorList>
    </citation>
    <scope>NUCLEOTIDE SEQUENCE [LARGE SCALE GENOMIC DNA]</scope>
    <source>
        <strain evidence="3">CCUG 56401</strain>
    </source>
</reference>
<protein>
    <submittedName>
        <fullName evidence="2">VOC family protein</fullName>
    </submittedName>
</protein>
<dbReference type="Proteomes" id="UP001597018">
    <property type="component" value="Unassembled WGS sequence"/>
</dbReference>
<comment type="caution">
    <text evidence="2">The sequence shown here is derived from an EMBL/GenBank/DDBJ whole genome shotgun (WGS) entry which is preliminary data.</text>
</comment>
<dbReference type="SUPFAM" id="SSF54593">
    <property type="entry name" value="Glyoxalase/Bleomycin resistance protein/Dihydroxybiphenyl dioxygenase"/>
    <property type="match status" value="2"/>
</dbReference>
<dbReference type="InterPro" id="IPR004360">
    <property type="entry name" value="Glyas_Fos-R_dOase_dom"/>
</dbReference>
<dbReference type="PANTHER" id="PTHR33993:SF10">
    <property type="entry name" value="CONSERVED PROTEIN"/>
    <property type="match status" value="1"/>
</dbReference>
<dbReference type="InterPro" id="IPR052164">
    <property type="entry name" value="Anthracycline_SecMetBiosynth"/>
</dbReference>
<name>A0ABW3FMG2_9PSEU</name>
<accession>A0ABW3FMG2</accession>
<dbReference type="Pfam" id="PF00903">
    <property type="entry name" value="Glyoxalase"/>
    <property type="match status" value="2"/>
</dbReference>
<dbReference type="PROSITE" id="PS51819">
    <property type="entry name" value="VOC"/>
    <property type="match status" value="2"/>
</dbReference>
<feature type="domain" description="VOC" evidence="1">
    <location>
        <begin position="137"/>
        <end position="252"/>
    </location>
</feature>
<gene>
    <name evidence="2" type="ORF">ACFQ16_03590</name>
</gene>
<proteinExistence type="predicted"/>
<evidence type="ECO:0000313" key="2">
    <source>
        <dbReference type="EMBL" id="MFD0918817.1"/>
    </source>
</evidence>
<dbReference type="CDD" id="cd07247">
    <property type="entry name" value="SgaA_N_like"/>
    <property type="match status" value="2"/>
</dbReference>
<sequence>MEIDSYQPGTPCWVDLSSPDPAAAERFYARLFGWTVVSAGEGSGGYRLCEVRDRVVAGIGPLRQEGVPAAWSTYVAVSDADATARAVRDAGGEVHVEPTDVMDEGRMAVFADPAGAVVAAWQPGRMPGAGLVDEPGALCWNELATRDPDRAREFYAAVFGWQAQAREIDGMTYTTWQLGDRVVGGMIAMGDDWPPEVPPHWSVCFAVRNCDAAAEEVRALGGAVLHGPVDIEPGRFAAVGDPQGAGFAVLSLRT</sequence>
<evidence type="ECO:0000313" key="3">
    <source>
        <dbReference type="Proteomes" id="UP001597018"/>
    </source>
</evidence>
<feature type="domain" description="VOC" evidence="1">
    <location>
        <begin position="10"/>
        <end position="123"/>
    </location>
</feature>
<dbReference type="Gene3D" id="3.10.180.10">
    <property type="entry name" value="2,3-Dihydroxybiphenyl 1,2-Dioxygenase, domain 1"/>
    <property type="match status" value="2"/>
</dbReference>
<evidence type="ECO:0000259" key="1">
    <source>
        <dbReference type="PROSITE" id="PS51819"/>
    </source>
</evidence>
<dbReference type="InterPro" id="IPR037523">
    <property type="entry name" value="VOC_core"/>
</dbReference>
<dbReference type="EMBL" id="JBHTIW010000002">
    <property type="protein sequence ID" value="MFD0918817.1"/>
    <property type="molecule type" value="Genomic_DNA"/>
</dbReference>
<keyword evidence="3" id="KW-1185">Reference proteome</keyword>
<dbReference type="RefSeq" id="WP_263250611.1">
    <property type="nucleotide sequence ID" value="NZ_BAABLT010000033.1"/>
</dbReference>